<comment type="caution">
    <text evidence="1">The sequence shown here is derived from an EMBL/GenBank/DDBJ whole genome shotgun (WGS) entry which is preliminary data.</text>
</comment>
<evidence type="ECO:0000313" key="1">
    <source>
        <dbReference type="EMBL" id="THG54274.1"/>
    </source>
</evidence>
<organism evidence="1 2">
    <name type="scientific">Muribaculum caecicola</name>
    <dbReference type="NCBI Taxonomy" id="3038144"/>
    <lineage>
        <taxon>Bacteria</taxon>
        <taxon>Pseudomonadati</taxon>
        <taxon>Bacteroidota</taxon>
        <taxon>Bacteroidia</taxon>
        <taxon>Bacteroidales</taxon>
        <taxon>Muribaculaceae</taxon>
        <taxon>Muribaculum</taxon>
    </lineage>
</organism>
<dbReference type="EMBL" id="SSTG01000024">
    <property type="protein sequence ID" value="THG54274.1"/>
    <property type="molecule type" value="Genomic_DNA"/>
</dbReference>
<gene>
    <name evidence="1" type="ORF">E5990_03415</name>
</gene>
<keyword evidence="2" id="KW-1185">Reference proteome</keyword>
<sequence>MKYIKTIIAFFGALAAGALFSSCLDDDDSNSLGRPTALVTVSPGSDGTFVMYLDDNTVLTPSNMKSSPFKEKEVRALVNYTEDKLLSGKSDIRSVHINWIDSIRTKQPVAFVEGDDSYGNDPIEIIPDWVTVAEDGYITMRIRTLWGSPSKVHVINLVTGVNPDDPNEIELRHNANGDVYGRYGDALVAFNLNGWPGFEGRAKIKLRWKSFTGERVSEFELKMRDIASSGEPEKSWFNKNIK</sequence>
<proteinExistence type="predicted"/>
<accession>A0AC61S6I6</accession>
<dbReference type="Proteomes" id="UP000305401">
    <property type="component" value="Unassembled WGS sequence"/>
</dbReference>
<protein>
    <submittedName>
        <fullName evidence="1">Uncharacterized protein</fullName>
    </submittedName>
</protein>
<name>A0AC61S6I6_9BACT</name>
<evidence type="ECO:0000313" key="2">
    <source>
        <dbReference type="Proteomes" id="UP000305401"/>
    </source>
</evidence>
<reference evidence="1" key="1">
    <citation type="submission" date="2019-04" db="EMBL/GenBank/DDBJ databases">
        <title>Microbes associate with the intestines of laboratory mice.</title>
        <authorList>
            <person name="Navarre W."/>
            <person name="Wong E."/>
            <person name="Huang K.C."/>
            <person name="Tropini C."/>
            <person name="Ng K."/>
            <person name="Yu B."/>
        </authorList>
    </citation>
    <scope>NUCLEOTIDE SEQUENCE</scope>
    <source>
        <strain evidence="1">NM86_A22</strain>
    </source>
</reference>